<dbReference type="PANTHER" id="PTHR23088">
    <property type="entry name" value="NITRILASE-RELATED"/>
    <property type="match status" value="1"/>
</dbReference>
<sequence>MPKIALAQIDTVLGDKQKNLSHIKDYCRKAASNQANIICFPELVTTGYSLDILGTELWTFSELRGGETDQLLSSLSTKFDLTIICGFIERGGSLGEIYNSSGVWVPGGKSWKGTFRKIHLVDSERNWFSSGTNIPVFDTPMCKIGIMICHDAGFPEIARILTLSGADILFLPAAWCIHYKDVWNINCASRALENGIHLVAVNRCGKEEKINFFGDSQLISPRGKPLTSTLGDDEGLVFGYVDFNLQAKTRLELPYLRGRRKDLYNIDHSLIV</sequence>
<evidence type="ECO:0000259" key="1">
    <source>
        <dbReference type="PROSITE" id="PS50263"/>
    </source>
</evidence>
<dbReference type="STRING" id="2342.SOPEG_1939"/>
<dbReference type="Gene3D" id="3.60.110.10">
    <property type="entry name" value="Carbon-nitrogen hydrolase"/>
    <property type="match status" value="1"/>
</dbReference>
<dbReference type="EMBL" id="CP006568">
    <property type="protein sequence ID" value="AHF73900.1"/>
    <property type="molecule type" value="Genomic_DNA"/>
</dbReference>
<evidence type="ECO:0000313" key="3">
    <source>
        <dbReference type="Proteomes" id="UP000019025"/>
    </source>
</evidence>
<dbReference type="PANTHER" id="PTHR23088:SF27">
    <property type="entry name" value="DEAMINATED GLUTATHIONE AMIDASE"/>
    <property type="match status" value="1"/>
</dbReference>
<name>W0HNW3_9GAMM</name>
<dbReference type="SUPFAM" id="SSF56317">
    <property type="entry name" value="Carbon-nitrogen hydrolase"/>
    <property type="match status" value="1"/>
</dbReference>
<dbReference type="eggNOG" id="COG0388">
    <property type="taxonomic scope" value="Bacteria"/>
</dbReference>
<dbReference type="GO" id="GO:0004040">
    <property type="term" value="F:amidase activity"/>
    <property type="evidence" value="ECO:0007669"/>
    <property type="project" value="UniProtKB-EC"/>
</dbReference>
<reference evidence="2 3" key="1">
    <citation type="journal article" date="2014" name="Genome Biol. Evol.">
        <title>Genome degeneration and adaptation in a nascent stage of symbiosis.</title>
        <authorList>
            <person name="Oakeson K.F."/>
            <person name="Gil R."/>
            <person name="Clayton A.L."/>
            <person name="Dunn D.M."/>
            <person name="von Niederhausern A.C."/>
            <person name="Hamil C."/>
            <person name="Aoyagi A."/>
            <person name="Duval B."/>
            <person name="Baca A."/>
            <person name="Silva F.J."/>
            <person name="Vallier A."/>
            <person name="Jackson D.G."/>
            <person name="Latorre A."/>
            <person name="Weiss R.B."/>
            <person name="Heddi A."/>
            <person name="Moya A."/>
            <person name="Dale C."/>
        </authorList>
    </citation>
    <scope>NUCLEOTIDE SEQUENCE [LARGE SCALE GENOMIC DNA]</scope>
    <source>
        <strain evidence="3">none</strain>
    </source>
</reference>
<accession>W0HNW3</accession>
<dbReference type="KEGG" id="pes:SOPEG_1939"/>
<protein>
    <submittedName>
        <fullName evidence="2">Aliphatic amidase amiE</fullName>
        <ecNumber evidence="2">3.5.1.4</ecNumber>
    </submittedName>
</protein>
<feature type="domain" description="CN hydrolase" evidence="1">
    <location>
        <begin position="2"/>
        <end position="243"/>
    </location>
</feature>
<keyword evidence="3" id="KW-1185">Reference proteome</keyword>
<organism evidence="2 3">
    <name type="scientific">Candidatus Sodalis pierantonii str. SOPE</name>
    <dbReference type="NCBI Taxonomy" id="2342"/>
    <lineage>
        <taxon>Bacteria</taxon>
        <taxon>Pseudomonadati</taxon>
        <taxon>Pseudomonadota</taxon>
        <taxon>Gammaproteobacteria</taxon>
        <taxon>Enterobacterales</taxon>
        <taxon>Bruguierivoracaceae</taxon>
        <taxon>Sodalis</taxon>
    </lineage>
</organism>
<dbReference type="EC" id="3.5.1.4" evidence="2"/>
<dbReference type="AlphaFoldDB" id="W0HNW3"/>
<dbReference type="Pfam" id="PF00795">
    <property type="entry name" value="CN_hydrolase"/>
    <property type="match status" value="1"/>
</dbReference>
<dbReference type="InterPro" id="IPR003010">
    <property type="entry name" value="C-N_Hydrolase"/>
</dbReference>
<dbReference type="InterPro" id="IPR036526">
    <property type="entry name" value="C-N_Hydrolase_sf"/>
</dbReference>
<dbReference type="PROSITE" id="PS50263">
    <property type="entry name" value="CN_HYDROLASE"/>
    <property type="match status" value="1"/>
</dbReference>
<keyword evidence="2" id="KW-0378">Hydrolase</keyword>
<dbReference type="HOGENOM" id="CLU_030130_3_8_6"/>
<dbReference type="Proteomes" id="UP000019025">
    <property type="component" value="Chromosome"/>
</dbReference>
<evidence type="ECO:0000313" key="2">
    <source>
        <dbReference type="EMBL" id="AHF73900.1"/>
    </source>
</evidence>
<gene>
    <name evidence="2" type="ORF">SOPEG_1939</name>
</gene>
<proteinExistence type="predicted"/>
<dbReference type="RefSeq" id="WP_071882171.1">
    <property type="nucleotide sequence ID" value="NZ_CP006568.1"/>
</dbReference>